<dbReference type="GO" id="GO:0005789">
    <property type="term" value="C:endoplasmic reticulum membrane"/>
    <property type="evidence" value="ECO:0007669"/>
    <property type="project" value="UniProtKB-SubCell"/>
</dbReference>
<comment type="similarity">
    <text evidence="5">Belongs to the DPM2 family.</text>
</comment>
<keyword evidence="2 5" id="KW-0812">Transmembrane</keyword>
<dbReference type="OrthoDB" id="311279at2759"/>
<comment type="pathway">
    <text evidence="5">Protein modification; protein glycosylation.</text>
</comment>
<sequence>MNRFLLLTALLIYYAIWLLLPVLELDGKLRAFPLPSIYAVFLPIALLIIGFTIVGSFLGMMLLLDSKEYST</sequence>
<reference evidence="6 7" key="1">
    <citation type="submission" date="2020-06" db="EMBL/GenBank/DDBJ databases">
        <title>The yeast mating-type switching endonuclease HO is a domesticated member of an unorthodox homing genetic element family.</title>
        <authorList>
            <person name="Coughlan A.Y."/>
            <person name="Lombardi L."/>
            <person name="Braun-Galleani S."/>
            <person name="Martos A.R."/>
            <person name="Galeote V."/>
            <person name="Bigey F."/>
            <person name="Dequin S."/>
            <person name="Byrne K.P."/>
            <person name="Wolfe K.H."/>
        </authorList>
    </citation>
    <scope>NUCLEOTIDE SEQUENCE [LARGE SCALE GENOMIC DNA]</scope>
    <source>
        <strain evidence="6 7">CBS764</strain>
    </source>
</reference>
<comment type="caution">
    <text evidence="5">Lacks conserved residue(s) required for the propagation of feature annotation.</text>
</comment>
<comment type="function">
    <text evidence="5">Regulatory subunit of the dolichol-phosphate mannose (DPM) synthase complex; essential for the ER localization.</text>
</comment>
<dbReference type="KEGG" id="tgb:HG536_0E03740"/>
<evidence type="ECO:0000256" key="1">
    <source>
        <dbReference type="ARBA" id="ARBA00004141"/>
    </source>
</evidence>
<feature type="transmembrane region" description="Helical" evidence="5">
    <location>
        <begin position="41"/>
        <end position="64"/>
    </location>
</feature>
<dbReference type="EMBL" id="CP059250">
    <property type="protein sequence ID" value="QLL33463.1"/>
    <property type="molecule type" value="Genomic_DNA"/>
</dbReference>
<dbReference type="AlphaFoldDB" id="A0A7G3ZIX7"/>
<protein>
    <recommendedName>
        <fullName evidence="5">Dolichol phosphate-mannose biosynthesis regulatory protein</fullName>
    </recommendedName>
</protein>
<keyword evidence="3 5" id="KW-1133">Transmembrane helix</keyword>
<accession>A0A7G3ZIX7</accession>
<keyword evidence="5" id="KW-0256">Endoplasmic reticulum</keyword>
<dbReference type="GeneID" id="59326659"/>
<evidence type="ECO:0000256" key="3">
    <source>
        <dbReference type="ARBA" id="ARBA00022989"/>
    </source>
</evidence>
<dbReference type="UniPathway" id="UPA00378"/>
<gene>
    <name evidence="6" type="ORF">HG536_0E03740</name>
</gene>
<proteinExistence type="inferred from homology"/>
<dbReference type="Pfam" id="PF07297">
    <property type="entry name" value="DPM2"/>
    <property type="match status" value="1"/>
</dbReference>
<keyword evidence="4 5" id="KW-0472">Membrane</keyword>
<evidence type="ECO:0000256" key="4">
    <source>
        <dbReference type="ARBA" id="ARBA00023136"/>
    </source>
</evidence>
<name>A0A7G3ZIX7_9SACH</name>
<dbReference type="RefSeq" id="XP_037140137.1">
    <property type="nucleotide sequence ID" value="XM_037284241.1"/>
</dbReference>
<evidence type="ECO:0000313" key="7">
    <source>
        <dbReference type="Proteomes" id="UP000515788"/>
    </source>
</evidence>
<evidence type="ECO:0000256" key="5">
    <source>
        <dbReference type="RuleBase" id="RU365084"/>
    </source>
</evidence>
<dbReference type="GO" id="GO:0030234">
    <property type="term" value="F:enzyme regulator activity"/>
    <property type="evidence" value="ECO:0007669"/>
    <property type="project" value="UniProtKB-UniRule"/>
</dbReference>
<evidence type="ECO:0000256" key="2">
    <source>
        <dbReference type="ARBA" id="ARBA00022692"/>
    </source>
</evidence>
<dbReference type="Proteomes" id="UP000515788">
    <property type="component" value="Chromosome 5"/>
</dbReference>
<comment type="subunit">
    <text evidence="5">Component of the dolichol-phosphate mannose (DPM) synthase complex.</text>
</comment>
<evidence type="ECO:0000313" key="6">
    <source>
        <dbReference type="EMBL" id="QLL33463.1"/>
    </source>
</evidence>
<organism evidence="6 7">
    <name type="scientific">Torulaspora globosa</name>
    <dbReference type="NCBI Taxonomy" id="48254"/>
    <lineage>
        <taxon>Eukaryota</taxon>
        <taxon>Fungi</taxon>
        <taxon>Dikarya</taxon>
        <taxon>Ascomycota</taxon>
        <taxon>Saccharomycotina</taxon>
        <taxon>Saccharomycetes</taxon>
        <taxon>Saccharomycetales</taxon>
        <taxon>Saccharomycetaceae</taxon>
        <taxon>Torulaspora</taxon>
    </lineage>
</organism>
<comment type="subcellular location">
    <subcellularLocation>
        <location evidence="5">Endoplasmic reticulum membrane</location>
        <topology evidence="5">Multi-pass membrane protein</topology>
    </subcellularLocation>
    <subcellularLocation>
        <location evidence="1">Membrane</location>
        <topology evidence="1">Multi-pass membrane protein</topology>
    </subcellularLocation>
</comment>
<dbReference type="InterPro" id="IPR009914">
    <property type="entry name" value="DPM2"/>
</dbReference>
<keyword evidence="7" id="KW-1185">Reference proteome</keyword>
<dbReference type="GO" id="GO:0180047">
    <property type="term" value="P:dolichol phosphate mannose biosynthetic process"/>
    <property type="evidence" value="ECO:0007669"/>
    <property type="project" value="InterPro"/>
</dbReference>